<dbReference type="InterPro" id="IPR002575">
    <property type="entry name" value="Aminoglycoside_PTrfase"/>
</dbReference>
<feature type="domain" description="Aminoglycoside phosphotransferase" evidence="1">
    <location>
        <begin position="168"/>
        <end position="230"/>
    </location>
</feature>
<name>A0ABR4CYX7_9HELO</name>
<keyword evidence="3" id="KW-1185">Reference proteome</keyword>
<evidence type="ECO:0000259" key="1">
    <source>
        <dbReference type="Pfam" id="PF01636"/>
    </source>
</evidence>
<dbReference type="Gene3D" id="3.90.1200.10">
    <property type="match status" value="1"/>
</dbReference>
<gene>
    <name evidence="2" type="ORF">VTL71DRAFT_8104</name>
</gene>
<sequence length="340" mass="38408">MVGGQNRALQSIDSFFLRSGLTVQDRLDCYAFVEKLYPNSRISPASCQGYCSMTMFVGDDVVIQFRPLQYRLDLRITSAARNIYGTFAPETRYIATLPASGLLVYNMERVGGISFMDLRASKHDGGIPIHLRARLCTNFAAFLSKSWHKGTKRPEALGMVGRSIRTRLQSLCTDLPLRFRPKAQYILANLPHIEALPWVLTHGDIVAANIMVKPSTGSLTGLVDWAEAEVLPFGVCLYGLEELLGEMTPCGFQYIPEARRLRNVFWVELERRIPDLRQSHVLKAVKLARDLGVLLWHGIAFDDGAIDRVVQEGRDTEEIRRLDSFLDIQIFESREPHPKL</sequence>
<dbReference type="InterPro" id="IPR011009">
    <property type="entry name" value="Kinase-like_dom_sf"/>
</dbReference>
<dbReference type="Pfam" id="PF01636">
    <property type="entry name" value="APH"/>
    <property type="match status" value="1"/>
</dbReference>
<comment type="caution">
    <text evidence="2">The sequence shown here is derived from an EMBL/GenBank/DDBJ whole genome shotgun (WGS) entry which is preliminary data.</text>
</comment>
<reference evidence="2 3" key="1">
    <citation type="journal article" date="2024" name="Commun. Biol.">
        <title>Comparative genomic analysis of thermophilic fungi reveals convergent evolutionary adaptations and gene losses.</title>
        <authorList>
            <person name="Steindorff A.S."/>
            <person name="Aguilar-Pontes M.V."/>
            <person name="Robinson A.J."/>
            <person name="Andreopoulos B."/>
            <person name="LaButti K."/>
            <person name="Kuo A."/>
            <person name="Mondo S."/>
            <person name="Riley R."/>
            <person name="Otillar R."/>
            <person name="Haridas S."/>
            <person name="Lipzen A."/>
            <person name="Grimwood J."/>
            <person name="Schmutz J."/>
            <person name="Clum A."/>
            <person name="Reid I.D."/>
            <person name="Moisan M.C."/>
            <person name="Butler G."/>
            <person name="Nguyen T.T.M."/>
            <person name="Dewar K."/>
            <person name="Conant G."/>
            <person name="Drula E."/>
            <person name="Henrissat B."/>
            <person name="Hansel C."/>
            <person name="Singer S."/>
            <person name="Hutchinson M.I."/>
            <person name="de Vries R.P."/>
            <person name="Natvig D.O."/>
            <person name="Powell A.J."/>
            <person name="Tsang A."/>
            <person name="Grigoriev I.V."/>
        </authorList>
    </citation>
    <scope>NUCLEOTIDE SEQUENCE [LARGE SCALE GENOMIC DNA]</scope>
    <source>
        <strain evidence="2 3">CBS 494.80</strain>
    </source>
</reference>
<dbReference type="EMBL" id="JAZHXI010000002">
    <property type="protein sequence ID" value="KAL2074326.1"/>
    <property type="molecule type" value="Genomic_DNA"/>
</dbReference>
<dbReference type="SUPFAM" id="SSF56112">
    <property type="entry name" value="Protein kinase-like (PK-like)"/>
    <property type="match status" value="1"/>
</dbReference>
<evidence type="ECO:0000313" key="3">
    <source>
        <dbReference type="Proteomes" id="UP001595075"/>
    </source>
</evidence>
<dbReference type="Proteomes" id="UP001595075">
    <property type="component" value="Unassembled WGS sequence"/>
</dbReference>
<proteinExistence type="predicted"/>
<organism evidence="2 3">
    <name type="scientific">Oculimacula yallundae</name>
    <dbReference type="NCBI Taxonomy" id="86028"/>
    <lineage>
        <taxon>Eukaryota</taxon>
        <taxon>Fungi</taxon>
        <taxon>Dikarya</taxon>
        <taxon>Ascomycota</taxon>
        <taxon>Pezizomycotina</taxon>
        <taxon>Leotiomycetes</taxon>
        <taxon>Helotiales</taxon>
        <taxon>Ploettnerulaceae</taxon>
        <taxon>Oculimacula</taxon>
    </lineage>
</organism>
<accession>A0ABR4CYX7</accession>
<evidence type="ECO:0000313" key="2">
    <source>
        <dbReference type="EMBL" id="KAL2074326.1"/>
    </source>
</evidence>
<protein>
    <recommendedName>
        <fullName evidence="1">Aminoglycoside phosphotransferase domain-containing protein</fullName>
    </recommendedName>
</protein>